<dbReference type="InterPro" id="IPR056884">
    <property type="entry name" value="NPHP3-like_N"/>
</dbReference>
<sequence length="1287" mass="140827">MSRRLPGGSASLHDTGTNTRDPPTAPGPSTVAGPSIIPEPASGQNLRRTSNILVVIVDPAFKLAIERHTNALSPEERQAFDTSALLTPAELIARIQSLDQRHLQGSQFRTCATRVDNFLKVLDQYLKPLAICIGHSPGISSLVVGGVKLIVDLGIRFVTFFSKLTEMMERLADHLEYVTEYAERFIDNPKVQKAICNIYGDLLDFCSGARRVFVNEDGNQRRFASFRIFSRVIWEPFELDFDAINHRFDDRVQIMIRIAEIGEHKRLYSKELLESQENNVRERQKLLEWLAKLSGINYDEDHDRIFKRRHQDTGGWLVDSPEFENWYDEKRSCLLWCYGNRKILYPLTELYLSANNIPAGVGKSVLASLVLETVSAKSGLDDKNGIAFIYFNYQNIQKSSKILATLIKQLCRGRKVLPDHLKRFHESYSRNVETPSYEKLQAQLIEFSKTFDQVFFVVDAMDECDDRANFLPLITTLAKETSCRFKVFVTSRREKDIVASFTSKSFSTVEIEATKVDADIATFVEFQIENRTDSTCIIDQKLKDKIRDALVNQSNGMFLWVRYQLDYIYDQPSTHDIEDALKSLPEDMHGTYLRILEKIDNQRPAMRTVAKQALLWVVAAGRPLTLGELGRAVALGPTTTSYTAMKSFDGQTVVNACGNFLVVDPNNLVRTVHYTVQEFLRASTSLLGIETPSILQKYQIFMGDAHFELTQCSVQFMLFPDIFYSLGMRYYVLGEYIGEFWDYHMLACPKPYNRLQETFRKCFTDGITNLWGAHGIRYNENRKEISALEFCASFSLLHIYAEVEQFDLSTLRSVYSYALHDAAKGREVTTVQALLDLGFSVHGRDSKGVQPLYHAAQRGHGSAVELLLANGAMIDTSGGQYGNALQAAACGENIQVVRLLLDNGATVNLEGGFYGNALQAAARGGNIQVVRLLLDNGATVSAEGGYYGNALQAAAIYGNIQAVQLLLDNGATINAKGGFYGNALQAAARGGNIQVVQLLLDNGATVSAEGGEYGNALQAAAIYGNIQVVQLLLDNGATINAEGGFYGNALQAAASGGHTEVVQLLLDKGATVNAEGGYYGNALQAAALGANIQVVQLLLDNGATVNAEGGKYGNALQAAALGDNIQVVQLLLDNGATVNAEGGKYGNALQAAALGDNIQVVQLLLNNGATVNAEGGCYGYALQAAASGGHTEVVQLLLDKGATVNAEGGEYGNALQAAVCGKHRAVLEILIDNGADINAQGGKYGSALGGATMISRNDIVESLLESGARKIMDETSDVGDAREITMN</sequence>
<evidence type="ECO:0000313" key="9">
    <source>
        <dbReference type="Proteomes" id="UP001447188"/>
    </source>
</evidence>
<dbReference type="InterPro" id="IPR056125">
    <property type="entry name" value="DUF7708"/>
</dbReference>
<dbReference type="SUPFAM" id="SSF52540">
    <property type="entry name" value="P-loop containing nucleoside triphosphate hydrolases"/>
    <property type="match status" value="1"/>
</dbReference>
<dbReference type="SUPFAM" id="SSF48403">
    <property type="entry name" value="Ankyrin repeat"/>
    <property type="match status" value="2"/>
</dbReference>
<dbReference type="Pfam" id="PF24883">
    <property type="entry name" value="NPHP3_N"/>
    <property type="match status" value="1"/>
</dbReference>
<dbReference type="Gene3D" id="3.40.50.300">
    <property type="entry name" value="P-loop containing nucleotide triphosphate hydrolases"/>
    <property type="match status" value="1"/>
</dbReference>
<feature type="region of interest" description="Disordered" evidence="4">
    <location>
        <begin position="1"/>
        <end position="43"/>
    </location>
</feature>
<evidence type="ECO:0000259" key="7">
    <source>
        <dbReference type="Pfam" id="PF24883"/>
    </source>
</evidence>
<evidence type="ECO:0000259" key="5">
    <source>
        <dbReference type="Pfam" id="PF22939"/>
    </source>
</evidence>
<dbReference type="Pfam" id="PF00023">
    <property type="entry name" value="Ank"/>
    <property type="match status" value="1"/>
</dbReference>
<dbReference type="PROSITE" id="PS50297">
    <property type="entry name" value="ANK_REP_REGION"/>
    <property type="match status" value="7"/>
</dbReference>
<evidence type="ECO:0000256" key="4">
    <source>
        <dbReference type="SAM" id="MobiDB-lite"/>
    </source>
</evidence>
<protein>
    <recommendedName>
        <fullName evidence="10">NACHT domain-containing protein</fullName>
    </recommendedName>
</protein>
<feature type="repeat" description="ANK" evidence="3">
    <location>
        <begin position="847"/>
        <end position="879"/>
    </location>
</feature>
<feature type="repeat" description="ANK" evidence="3">
    <location>
        <begin position="946"/>
        <end position="978"/>
    </location>
</feature>
<dbReference type="InterPro" id="IPR002110">
    <property type="entry name" value="Ankyrin_rpt"/>
</dbReference>
<feature type="repeat" description="ANK" evidence="3">
    <location>
        <begin position="1144"/>
        <end position="1176"/>
    </location>
</feature>
<evidence type="ECO:0000256" key="1">
    <source>
        <dbReference type="ARBA" id="ARBA00022737"/>
    </source>
</evidence>
<dbReference type="InterPro" id="IPR036770">
    <property type="entry name" value="Ankyrin_rpt-contain_sf"/>
</dbReference>
<evidence type="ECO:0008006" key="10">
    <source>
        <dbReference type="Google" id="ProtNLM"/>
    </source>
</evidence>
<name>A0ABR3G8Q2_9PEZI</name>
<feature type="repeat" description="ANK" evidence="3">
    <location>
        <begin position="880"/>
        <end position="912"/>
    </location>
</feature>
<reference evidence="8 9" key="1">
    <citation type="submission" date="2024-02" db="EMBL/GenBank/DDBJ databases">
        <title>Discinaceae phylogenomics.</title>
        <authorList>
            <person name="Dirks A.C."/>
            <person name="James T.Y."/>
        </authorList>
    </citation>
    <scope>NUCLEOTIDE SEQUENCE [LARGE SCALE GENOMIC DNA]</scope>
    <source>
        <strain evidence="8 9">ACD0624</strain>
    </source>
</reference>
<feature type="domain" description="Nephrocystin 3-like N-terminal" evidence="7">
    <location>
        <begin position="358"/>
        <end position="492"/>
    </location>
</feature>
<dbReference type="InterPro" id="IPR054471">
    <property type="entry name" value="GPIID_WHD"/>
</dbReference>
<dbReference type="SMART" id="SM00248">
    <property type="entry name" value="ANK"/>
    <property type="match status" value="13"/>
</dbReference>
<feature type="repeat" description="ANK" evidence="3">
    <location>
        <begin position="1111"/>
        <end position="1143"/>
    </location>
</feature>
<feature type="repeat" description="ANK" evidence="3">
    <location>
        <begin position="1012"/>
        <end position="1044"/>
    </location>
</feature>
<dbReference type="PANTHER" id="PTHR24171">
    <property type="entry name" value="ANKYRIN REPEAT DOMAIN-CONTAINING PROTEIN 39-RELATED"/>
    <property type="match status" value="1"/>
</dbReference>
<evidence type="ECO:0000256" key="2">
    <source>
        <dbReference type="ARBA" id="ARBA00023043"/>
    </source>
</evidence>
<dbReference type="Proteomes" id="UP001447188">
    <property type="component" value="Unassembled WGS sequence"/>
</dbReference>
<feature type="repeat" description="ANK" evidence="3">
    <location>
        <begin position="1210"/>
        <end position="1242"/>
    </location>
</feature>
<dbReference type="PANTHER" id="PTHR24171:SF8">
    <property type="entry name" value="BRCA1-ASSOCIATED RING DOMAIN PROTEIN 1"/>
    <property type="match status" value="1"/>
</dbReference>
<accession>A0ABR3G8Q2</accession>
<dbReference type="InterPro" id="IPR027417">
    <property type="entry name" value="P-loop_NTPase"/>
</dbReference>
<dbReference type="EMBL" id="JBBBZM010000176">
    <property type="protein sequence ID" value="KAL0632300.1"/>
    <property type="molecule type" value="Genomic_DNA"/>
</dbReference>
<evidence type="ECO:0000313" key="8">
    <source>
        <dbReference type="EMBL" id="KAL0632300.1"/>
    </source>
</evidence>
<feature type="repeat" description="ANK" evidence="3">
    <location>
        <begin position="1078"/>
        <end position="1110"/>
    </location>
</feature>
<evidence type="ECO:0000259" key="6">
    <source>
        <dbReference type="Pfam" id="PF24809"/>
    </source>
</evidence>
<dbReference type="Gene3D" id="1.25.40.20">
    <property type="entry name" value="Ankyrin repeat-containing domain"/>
    <property type="match status" value="3"/>
</dbReference>
<keyword evidence="1" id="KW-0677">Repeat</keyword>
<comment type="caution">
    <text evidence="8">The sequence shown here is derived from an EMBL/GenBank/DDBJ whole genome shotgun (WGS) entry which is preliminary data.</text>
</comment>
<proteinExistence type="predicted"/>
<feature type="domain" description="GPI inositol-deacylase winged helix" evidence="5">
    <location>
        <begin position="606"/>
        <end position="681"/>
    </location>
</feature>
<feature type="repeat" description="ANK" evidence="3">
    <location>
        <begin position="982"/>
        <end position="1011"/>
    </location>
</feature>
<feature type="repeat" description="ANK" evidence="3">
    <location>
        <begin position="1048"/>
        <end position="1077"/>
    </location>
</feature>
<dbReference type="Pfam" id="PF24809">
    <property type="entry name" value="DUF7708"/>
    <property type="match status" value="1"/>
</dbReference>
<dbReference type="PROSITE" id="PS50088">
    <property type="entry name" value="ANK_REPEAT"/>
    <property type="match status" value="12"/>
</dbReference>
<keyword evidence="2 3" id="KW-0040">ANK repeat</keyword>
<evidence type="ECO:0000256" key="3">
    <source>
        <dbReference type="PROSITE-ProRule" id="PRU00023"/>
    </source>
</evidence>
<dbReference type="Pfam" id="PF12796">
    <property type="entry name" value="Ank_2"/>
    <property type="match status" value="5"/>
</dbReference>
<feature type="repeat" description="ANK" evidence="3">
    <location>
        <begin position="1181"/>
        <end position="1209"/>
    </location>
</feature>
<feature type="domain" description="DUF7708" evidence="6">
    <location>
        <begin position="115"/>
        <end position="266"/>
    </location>
</feature>
<feature type="repeat" description="ANK" evidence="3">
    <location>
        <begin position="916"/>
        <end position="945"/>
    </location>
</feature>
<organism evidence="8 9">
    <name type="scientific">Discina gigas</name>
    <dbReference type="NCBI Taxonomy" id="1032678"/>
    <lineage>
        <taxon>Eukaryota</taxon>
        <taxon>Fungi</taxon>
        <taxon>Dikarya</taxon>
        <taxon>Ascomycota</taxon>
        <taxon>Pezizomycotina</taxon>
        <taxon>Pezizomycetes</taxon>
        <taxon>Pezizales</taxon>
        <taxon>Discinaceae</taxon>
        <taxon>Discina</taxon>
    </lineage>
</organism>
<dbReference type="Pfam" id="PF22939">
    <property type="entry name" value="WHD_GPIID"/>
    <property type="match status" value="1"/>
</dbReference>
<gene>
    <name evidence="8" type="ORF">Q9L58_008821</name>
</gene>
<feature type="compositionally biased region" description="Polar residues" evidence="4">
    <location>
        <begin position="12"/>
        <end position="21"/>
    </location>
</feature>
<keyword evidence="9" id="KW-1185">Reference proteome</keyword>